<dbReference type="PANTHER" id="PTHR21087">
    <property type="entry name" value="SHIKIMATE KINASE"/>
    <property type="match status" value="1"/>
</dbReference>
<comment type="catalytic activity">
    <reaction evidence="7">
        <text>shikimate + ATP = 3-phosphoshikimate + ADP + H(+)</text>
        <dbReference type="Rhea" id="RHEA:13121"/>
        <dbReference type="ChEBI" id="CHEBI:15378"/>
        <dbReference type="ChEBI" id="CHEBI:30616"/>
        <dbReference type="ChEBI" id="CHEBI:36208"/>
        <dbReference type="ChEBI" id="CHEBI:145989"/>
        <dbReference type="ChEBI" id="CHEBI:456216"/>
        <dbReference type="EC" id="2.7.1.71"/>
    </reaction>
</comment>
<keyword evidence="1 7" id="KW-0028">Amino-acid biosynthesis</keyword>
<accession>A0ABT8TF13</accession>
<keyword evidence="9" id="KW-1185">Reference proteome</keyword>
<evidence type="ECO:0000313" key="9">
    <source>
        <dbReference type="Proteomes" id="UP001168380"/>
    </source>
</evidence>
<evidence type="ECO:0000256" key="5">
    <source>
        <dbReference type="ARBA" id="ARBA00022840"/>
    </source>
</evidence>
<dbReference type="PRINTS" id="PR01100">
    <property type="entry name" value="SHIKIMTKNASE"/>
</dbReference>
<dbReference type="EC" id="2.7.1.71" evidence="7"/>
<evidence type="ECO:0000256" key="2">
    <source>
        <dbReference type="ARBA" id="ARBA00022679"/>
    </source>
</evidence>
<keyword evidence="7" id="KW-0460">Magnesium</keyword>
<proteinExistence type="inferred from homology"/>
<comment type="subunit">
    <text evidence="7">Monomer.</text>
</comment>
<name>A0ABT8TF13_9GAMM</name>
<evidence type="ECO:0000256" key="1">
    <source>
        <dbReference type="ARBA" id="ARBA00022605"/>
    </source>
</evidence>
<feature type="binding site" evidence="7">
    <location>
        <position position="61"/>
    </location>
    <ligand>
        <name>substrate</name>
    </ligand>
</feature>
<protein>
    <recommendedName>
        <fullName evidence="7">Shikimate kinase</fullName>
        <shortName evidence="7">SK</shortName>
        <ecNumber evidence="7">2.7.1.71</ecNumber>
    </recommendedName>
</protein>
<keyword evidence="4 7" id="KW-0418">Kinase</keyword>
<feature type="binding site" evidence="7">
    <location>
        <position position="120"/>
    </location>
    <ligand>
        <name>ATP</name>
        <dbReference type="ChEBI" id="CHEBI:30616"/>
    </ligand>
</feature>
<evidence type="ECO:0000313" key="8">
    <source>
        <dbReference type="EMBL" id="MDO3382638.1"/>
    </source>
</evidence>
<reference evidence="8" key="1">
    <citation type="submission" date="2023-07" db="EMBL/GenBank/DDBJ databases">
        <title>Gilvimarinus algae sp. nov., isolated from the surface of Kelp.</title>
        <authorList>
            <person name="Sun Y.Y."/>
            <person name="Gong Y."/>
            <person name="Du Z.J."/>
        </authorList>
    </citation>
    <scope>NUCLEOTIDE SEQUENCE</scope>
    <source>
        <strain evidence="8">SDUM040014</strain>
    </source>
</reference>
<keyword evidence="7" id="KW-0963">Cytoplasm</keyword>
<gene>
    <name evidence="7" type="primary">aroK</name>
    <name evidence="8" type="ORF">QWI16_10685</name>
</gene>
<feature type="binding site" evidence="7">
    <location>
        <begin position="15"/>
        <end position="20"/>
    </location>
    <ligand>
        <name>ATP</name>
        <dbReference type="ChEBI" id="CHEBI:30616"/>
    </ligand>
</feature>
<dbReference type="EMBL" id="JAULRT010000052">
    <property type="protein sequence ID" value="MDO3382638.1"/>
    <property type="molecule type" value="Genomic_DNA"/>
</dbReference>
<keyword evidence="7" id="KW-0479">Metal-binding</keyword>
<dbReference type="HAMAP" id="MF_00109">
    <property type="entry name" value="Shikimate_kinase"/>
    <property type="match status" value="1"/>
</dbReference>
<evidence type="ECO:0000256" key="7">
    <source>
        <dbReference type="HAMAP-Rule" id="MF_00109"/>
    </source>
</evidence>
<comment type="similarity">
    <text evidence="7">Belongs to the shikimate kinase family.</text>
</comment>
<dbReference type="InterPro" id="IPR031322">
    <property type="entry name" value="Shikimate/glucono_kinase"/>
</dbReference>
<feature type="binding site" evidence="7">
    <location>
        <position position="82"/>
    </location>
    <ligand>
        <name>substrate</name>
    </ligand>
</feature>
<evidence type="ECO:0000256" key="4">
    <source>
        <dbReference type="ARBA" id="ARBA00022777"/>
    </source>
</evidence>
<dbReference type="Pfam" id="PF01202">
    <property type="entry name" value="SKI"/>
    <property type="match status" value="1"/>
</dbReference>
<dbReference type="Proteomes" id="UP001168380">
    <property type="component" value="Unassembled WGS sequence"/>
</dbReference>
<dbReference type="PANTHER" id="PTHR21087:SF16">
    <property type="entry name" value="SHIKIMATE KINASE 1, CHLOROPLASTIC"/>
    <property type="match status" value="1"/>
</dbReference>
<organism evidence="8 9">
    <name type="scientific">Gilvimarinus algae</name>
    <dbReference type="NCBI Taxonomy" id="3058037"/>
    <lineage>
        <taxon>Bacteria</taxon>
        <taxon>Pseudomonadati</taxon>
        <taxon>Pseudomonadota</taxon>
        <taxon>Gammaproteobacteria</taxon>
        <taxon>Cellvibrionales</taxon>
        <taxon>Cellvibrionaceae</taxon>
        <taxon>Gilvimarinus</taxon>
    </lineage>
</organism>
<sequence>MVANGDSIILIGMPGAGKSTAGVLLAKELARQFVDTDLLIQTHTGKTLQDIIYDADYLHLRELEEATLLQLECTNHVIATGGSVIYSDAVMKLLRSLGQIVYLALPESELVTRIHNMDSRGIAKPKEQSFSELYAERVPLYQRYADITIDCSGKTPSEVVSEIIFEEGEQYAEIDA</sequence>
<evidence type="ECO:0000256" key="3">
    <source>
        <dbReference type="ARBA" id="ARBA00022741"/>
    </source>
</evidence>
<dbReference type="Gene3D" id="3.40.50.300">
    <property type="entry name" value="P-loop containing nucleotide triphosphate hydrolases"/>
    <property type="match status" value="1"/>
</dbReference>
<dbReference type="InterPro" id="IPR027417">
    <property type="entry name" value="P-loop_NTPase"/>
</dbReference>
<keyword evidence="6 7" id="KW-0057">Aromatic amino acid biosynthesis</keyword>
<dbReference type="SUPFAM" id="SSF52540">
    <property type="entry name" value="P-loop containing nucleoside triphosphate hydrolases"/>
    <property type="match status" value="1"/>
</dbReference>
<comment type="cofactor">
    <cofactor evidence="7">
        <name>Mg(2+)</name>
        <dbReference type="ChEBI" id="CHEBI:18420"/>
    </cofactor>
    <text evidence="7">Binds 1 Mg(2+) ion per subunit.</text>
</comment>
<comment type="function">
    <text evidence="7">Catalyzes the specific phosphorylation of the 3-hydroxyl group of shikimic acid using ATP as a cosubstrate.</text>
</comment>
<comment type="caution">
    <text evidence="8">The sequence shown here is derived from an EMBL/GenBank/DDBJ whole genome shotgun (WGS) entry which is preliminary data.</text>
</comment>
<comment type="pathway">
    <text evidence="7">Metabolic intermediate biosynthesis; chorismate biosynthesis; chorismate from D-erythrose 4-phosphate and phosphoenolpyruvate: step 5/7.</text>
</comment>
<feature type="binding site" evidence="7">
    <location>
        <position position="137"/>
    </location>
    <ligand>
        <name>substrate</name>
    </ligand>
</feature>
<keyword evidence="5 7" id="KW-0067">ATP-binding</keyword>
<comment type="subcellular location">
    <subcellularLocation>
        <location evidence="7">Cytoplasm</location>
    </subcellularLocation>
</comment>
<comment type="caution">
    <text evidence="7">Lacks conserved residue(s) required for the propagation of feature annotation.</text>
</comment>
<dbReference type="GO" id="GO:0004765">
    <property type="term" value="F:shikimate kinase activity"/>
    <property type="evidence" value="ECO:0007669"/>
    <property type="project" value="UniProtKB-EC"/>
</dbReference>
<dbReference type="CDD" id="cd00464">
    <property type="entry name" value="SK"/>
    <property type="match status" value="1"/>
</dbReference>
<keyword evidence="3 7" id="KW-0547">Nucleotide-binding</keyword>
<feature type="binding site" evidence="7">
    <location>
        <position position="19"/>
    </location>
    <ligand>
        <name>Mg(2+)</name>
        <dbReference type="ChEBI" id="CHEBI:18420"/>
    </ligand>
</feature>
<keyword evidence="2 7" id="KW-0808">Transferase</keyword>
<evidence type="ECO:0000256" key="6">
    <source>
        <dbReference type="ARBA" id="ARBA00023141"/>
    </source>
</evidence>
<feature type="binding site" evidence="7">
    <location>
        <position position="37"/>
    </location>
    <ligand>
        <name>substrate</name>
    </ligand>
</feature>
<dbReference type="InterPro" id="IPR000623">
    <property type="entry name" value="Shikimate_kinase/TSH1"/>
</dbReference>